<protein>
    <recommendedName>
        <fullName evidence="8">DDE Tnp4 domain-containing protein</fullName>
    </recommendedName>
</protein>
<keyword evidence="4" id="KW-0540">Nuclease</keyword>
<keyword evidence="10" id="KW-1185">Reference proteome</keyword>
<evidence type="ECO:0000256" key="3">
    <source>
        <dbReference type="ARBA" id="ARBA00006958"/>
    </source>
</evidence>
<dbReference type="GeneID" id="126884396"/>
<sequence length="355" mass="41559">MSDVSDHFSSSDEDLENFLEVIEVPKNVGYFETIVPQFDDDLYFQHFRMSRGLTNQLAERFAASQYYNEQVGDSEKVTPLKFLMVFLWYIGNEAESFRNVGDRFNLTKSTVFKVVRRVSYFLSNLAPEVIKWPRNEEKVEIEQHFSEHDLPGVIGVIDGTHIKIDKPAEDPDSYLNRKHFFSIQVQVVCDHRRKIRDIFLGYPGSVHDSRVLRNSQLFHSLEEKCGDKYIIGDSGYPCLRHLLTPFRDNGHLTRRQRNYNYIVSKNRYVIEHCFGVMKQKFRQLYHVKIKNMEDISHLIRACAILHNLCLDEQLPEEEDNMPEIVNVGDVNGAERDDGNGVMKRNDVMNRLRFVL</sequence>
<dbReference type="Pfam" id="PF13359">
    <property type="entry name" value="DDE_Tnp_4"/>
    <property type="match status" value="1"/>
</dbReference>
<dbReference type="Proteomes" id="UP001652700">
    <property type="component" value="Unplaced"/>
</dbReference>
<accession>A0ABM5K7W8</accession>
<evidence type="ECO:0000259" key="8">
    <source>
        <dbReference type="Pfam" id="PF13359"/>
    </source>
</evidence>
<comment type="similarity">
    <text evidence="3">Belongs to the HARBI1 family.</text>
</comment>
<feature type="domain" description="DDE Tnp4" evidence="8">
    <location>
        <begin position="157"/>
        <end position="307"/>
    </location>
</feature>
<organism evidence="9 10">
    <name type="scientific">Diabrotica virgifera virgifera</name>
    <name type="common">western corn rootworm</name>
    <dbReference type="NCBI Taxonomy" id="50390"/>
    <lineage>
        <taxon>Eukaryota</taxon>
        <taxon>Metazoa</taxon>
        <taxon>Ecdysozoa</taxon>
        <taxon>Arthropoda</taxon>
        <taxon>Hexapoda</taxon>
        <taxon>Insecta</taxon>
        <taxon>Pterygota</taxon>
        <taxon>Neoptera</taxon>
        <taxon>Endopterygota</taxon>
        <taxon>Coleoptera</taxon>
        <taxon>Polyphaga</taxon>
        <taxon>Cucujiformia</taxon>
        <taxon>Chrysomeloidea</taxon>
        <taxon>Chrysomelidae</taxon>
        <taxon>Galerucinae</taxon>
        <taxon>Diabroticina</taxon>
        <taxon>Diabroticites</taxon>
        <taxon>Diabrotica</taxon>
    </lineage>
</organism>
<evidence type="ECO:0000313" key="9">
    <source>
        <dbReference type="EnsemblMetazoa" id="XP_050506273.1"/>
    </source>
</evidence>
<keyword evidence="5" id="KW-0479">Metal-binding</keyword>
<name>A0ABM5K7W8_DIAVI</name>
<dbReference type="InterPro" id="IPR045249">
    <property type="entry name" value="HARBI1-like"/>
</dbReference>
<comment type="subcellular location">
    <subcellularLocation>
        <location evidence="2">Nucleus</location>
    </subcellularLocation>
</comment>
<evidence type="ECO:0000256" key="6">
    <source>
        <dbReference type="ARBA" id="ARBA00022801"/>
    </source>
</evidence>
<evidence type="ECO:0000256" key="5">
    <source>
        <dbReference type="ARBA" id="ARBA00022723"/>
    </source>
</evidence>
<evidence type="ECO:0000256" key="1">
    <source>
        <dbReference type="ARBA" id="ARBA00001968"/>
    </source>
</evidence>
<dbReference type="EnsemblMetazoa" id="XM_050650316.1">
    <property type="protein sequence ID" value="XP_050506273.1"/>
    <property type="gene ID" value="LOC126884396"/>
</dbReference>
<comment type="cofactor">
    <cofactor evidence="1">
        <name>a divalent metal cation</name>
        <dbReference type="ChEBI" id="CHEBI:60240"/>
    </cofactor>
</comment>
<dbReference type="RefSeq" id="XP_050506273.1">
    <property type="nucleotide sequence ID" value="XM_050650316.1"/>
</dbReference>
<keyword evidence="7" id="KW-0539">Nucleus</keyword>
<evidence type="ECO:0000313" key="10">
    <source>
        <dbReference type="Proteomes" id="UP001652700"/>
    </source>
</evidence>
<dbReference type="PANTHER" id="PTHR22930">
    <property type="match status" value="1"/>
</dbReference>
<dbReference type="PANTHER" id="PTHR22930:SF85">
    <property type="entry name" value="GH03217P-RELATED"/>
    <property type="match status" value="1"/>
</dbReference>
<evidence type="ECO:0000256" key="2">
    <source>
        <dbReference type="ARBA" id="ARBA00004123"/>
    </source>
</evidence>
<evidence type="ECO:0000256" key="4">
    <source>
        <dbReference type="ARBA" id="ARBA00022722"/>
    </source>
</evidence>
<reference evidence="9" key="1">
    <citation type="submission" date="2025-05" db="UniProtKB">
        <authorList>
            <consortium name="EnsemblMetazoa"/>
        </authorList>
    </citation>
    <scope>IDENTIFICATION</scope>
</reference>
<evidence type="ECO:0000256" key="7">
    <source>
        <dbReference type="ARBA" id="ARBA00023242"/>
    </source>
</evidence>
<dbReference type="InterPro" id="IPR027806">
    <property type="entry name" value="HARBI1_dom"/>
</dbReference>
<keyword evidence="6" id="KW-0378">Hydrolase</keyword>
<proteinExistence type="inferred from homology"/>